<evidence type="ECO:0000256" key="7">
    <source>
        <dbReference type="ARBA" id="ARBA00023008"/>
    </source>
</evidence>
<dbReference type="SUPFAM" id="SSF81296">
    <property type="entry name" value="E set domains"/>
    <property type="match status" value="2"/>
</dbReference>
<evidence type="ECO:0000259" key="11">
    <source>
        <dbReference type="Pfam" id="PF05425"/>
    </source>
</evidence>
<name>A0A6A8DL43_9BACI</name>
<organism evidence="12 13">
    <name type="scientific">Aquibacillus halophilus</name>
    <dbReference type="NCBI Taxonomy" id="930132"/>
    <lineage>
        <taxon>Bacteria</taxon>
        <taxon>Bacillati</taxon>
        <taxon>Bacillota</taxon>
        <taxon>Bacilli</taxon>
        <taxon>Bacillales</taxon>
        <taxon>Bacillaceae</taxon>
        <taxon>Aquibacillus</taxon>
    </lineage>
</organism>
<keyword evidence="8 9" id="KW-0472">Membrane</keyword>
<evidence type="ECO:0000256" key="6">
    <source>
        <dbReference type="ARBA" id="ARBA00022989"/>
    </source>
</evidence>
<keyword evidence="2" id="KW-1003">Cell membrane</keyword>
<keyword evidence="3 9" id="KW-0812">Transmembrane</keyword>
<dbReference type="Gene3D" id="2.60.40.1220">
    <property type="match status" value="2"/>
</dbReference>
<feature type="transmembrane region" description="Helical" evidence="9">
    <location>
        <begin position="387"/>
        <end position="412"/>
    </location>
</feature>
<dbReference type="OrthoDB" id="2353937at2"/>
<feature type="domain" description="CopC" evidence="10">
    <location>
        <begin position="33"/>
        <end position="129"/>
    </location>
</feature>
<dbReference type="GO" id="GO:0046688">
    <property type="term" value="P:response to copper ion"/>
    <property type="evidence" value="ECO:0007669"/>
    <property type="project" value="InterPro"/>
</dbReference>
<dbReference type="InterPro" id="IPR008457">
    <property type="entry name" value="Cu-R_CopD_dom"/>
</dbReference>
<evidence type="ECO:0000256" key="5">
    <source>
        <dbReference type="ARBA" id="ARBA00022729"/>
    </source>
</evidence>
<accession>A0A6A8DL43</accession>
<dbReference type="InterPro" id="IPR007348">
    <property type="entry name" value="CopC_dom"/>
</dbReference>
<sequence>MIRKNLKTITMMLAFLTILISVVILSSTIAVAHSSMKETSPRGNTTLDKSPSTIEIWFQDPVVIHADSIKVLGINGNELPTGKTQLDPNDAGHVISRLGQELAPGKYKVKINVVAQDGFVIEEEFSFSINKSEQAEIEELTLEKSNISDGKILQESPKQIELWFNQPAEVTAFGIFDDNYRPVTTELPVIDSENPKHIVIPLTERLSSGTHQITWYASPITQSTTPIQSDRVGVFYFAVDEFSSMTPIGNNRQAIDTSTFDFSLGLKQVAYWFTFIGYSVIFGVAWFDFIILKKHMKKPQRYRLLGLFSLLSLIGTILLIIDHRQDLSGLSAKNFVSIKFVWIPLVQLLLVSIGIGIKKIRPLLFGLALILWPFIIGHASYPRYGGYLTMIIAAIHVLAVGIWMGGLVALIAKPKFQDSKQWFKSIGPSFSRWAFVSVLLIVFSGTWMTVEFLPSYSFQSLIESEWGRSLLIKILMFLVIVTLGFFQRKAIKKMSSEYTHSFFKRVRTEIIYGMIILFLAASLVAANPSAAEQGVYRETTKQELDLNVKISPLEMGLNTITLKFENNLKITNVKVELSMPPNWRIENNAFRVNENTYKLTGNLLHASGTINMKVKVMMANGKEILIPYRVVVPGEVRFNE</sequence>
<feature type="transmembrane region" description="Helical" evidence="9">
    <location>
        <begin position="364"/>
        <end position="381"/>
    </location>
</feature>
<dbReference type="Pfam" id="PF04234">
    <property type="entry name" value="CopC"/>
    <property type="match status" value="2"/>
</dbReference>
<feature type="transmembrane region" description="Helical" evidence="9">
    <location>
        <begin position="341"/>
        <end position="357"/>
    </location>
</feature>
<keyword evidence="5" id="KW-0732">Signal</keyword>
<feature type="transmembrane region" description="Helical" evidence="9">
    <location>
        <begin position="433"/>
        <end position="450"/>
    </location>
</feature>
<comment type="caution">
    <text evidence="12">The sequence shown here is derived from an EMBL/GenBank/DDBJ whole genome shotgun (WGS) entry which is preliminary data.</text>
</comment>
<feature type="domain" description="Copper resistance protein D" evidence="11">
    <location>
        <begin position="428"/>
        <end position="523"/>
    </location>
</feature>
<feature type="transmembrane region" description="Helical" evidence="9">
    <location>
        <begin position="470"/>
        <end position="486"/>
    </location>
</feature>
<evidence type="ECO:0000259" key="10">
    <source>
        <dbReference type="Pfam" id="PF04234"/>
    </source>
</evidence>
<dbReference type="PANTHER" id="PTHR34820">
    <property type="entry name" value="INNER MEMBRANE PROTEIN YEBZ"/>
    <property type="match status" value="1"/>
</dbReference>
<dbReference type="InterPro" id="IPR014755">
    <property type="entry name" value="Cu-Rt/internalin_Ig-like"/>
</dbReference>
<dbReference type="PANTHER" id="PTHR34820:SF4">
    <property type="entry name" value="INNER MEMBRANE PROTEIN YEBZ"/>
    <property type="match status" value="1"/>
</dbReference>
<reference evidence="12" key="1">
    <citation type="submission" date="2019-11" db="EMBL/GenBank/DDBJ databases">
        <authorList>
            <person name="Li J."/>
        </authorList>
    </citation>
    <scope>NUCLEOTIDE SEQUENCE</scope>
    <source>
        <strain evidence="12">B6B</strain>
    </source>
</reference>
<evidence type="ECO:0000256" key="9">
    <source>
        <dbReference type="SAM" id="Phobius"/>
    </source>
</evidence>
<dbReference type="Pfam" id="PF05425">
    <property type="entry name" value="CopD"/>
    <property type="match status" value="1"/>
</dbReference>
<evidence type="ECO:0008006" key="14">
    <source>
        <dbReference type="Google" id="ProtNLM"/>
    </source>
</evidence>
<evidence type="ECO:0000313" key="12">
    <source>
        <dbReference type="EMBL" id="MRH44469.1"/>
    </source>
</evidence>
<keyword evidence="13" id="KW-1185">Reference proteome</keyword>
<protein>
    <recommendedName>
        <fullName evidence="14">Copper resistance protein CopC</fullName>
    </recommendedName>
</protein>
<evidence type="ECO:0000313" key="13">
    <source>
        <dbReference type="Proteomes" id="UP000799092"/>
    </source>
</evidence>
<dbReference type="Proteomes" id="UP000799092">
    <property type="component" value="Unassembled WGS sequence"/>
</dbReference>
<dbReference type="GO" id="GO:0005886">
    <property type="term" value="C:plasma membrane"/>
    <property type="evidence" value="ECO:0007669"/>
    <property type="project" value="UniProtKB-SubCell"/>
</dbReference>
<evidence type="ECO:0000256" key="2">
    <source>
        <dbReference type="ARBA" id="ARBA00022475"/>
    </source>
</evidence>
<dbReference type="GO" id="GO:0006825">
    <property type="term" value="P:copper ion transport"/>
    <property type="evidence" value="ECO:0007669"/>
    <property type="project" value="InterPro"/>
</dbReference>
<dbReference type="RefSeq" id="WP_153738084.1">
    <property type="nucleotide sequence ID" value="NZ_WJNG01000016.1"/>
</dbReference>
<keyword evidence="4" id="KW-0479">Metal-binding</keyword>
<feature type="transmembrane region" description="Helical" evidence="9">
    <location>
        <begin position="304"/>
        <end position="321"/>
    </location>
</feature>
<evidence type="ECO:0000256" key="4">
    <source>
        <dbReference type="ARBA" id="ARBA00022723"/>
    </source>
</evidence>
<dbReference type="InterPro" id="IPR014756">
    <property type="entry name" value="Ig_E-set"/>
</dbReference>
<evidence type="ECO:0000256" key="8">
    <source>
        <dbReference type="ARBA" id="ARBA00023136"/>
    </source>
</evidence>
<keyword evidence="7" id="KW-0186">Copper</keyword>
<proteinExistence type="predicted"/>
<comment type="subcellular location">
    <subcellularLocation>
        <location evidence="1">Cell membrane</location>
        <topology evidence="1">Multi-pass membrane protein</topology>
    </subcellularLocation>
</comment>
<feature type="transmembrane region" description="Helical" evidence="9">
    <location>
        <begin position="269"/>
        <end position="292"/>
    </location>
</feature>
<gene>
    <name evidence="12" type="ORF">GH741_17635</name>
</gene>
<dbReference type="AlphaFoldDB" id="A0A6A8DL43"/>
<feature type="domain" description="CopC" evidence="10">
    <location>
        <begin position="142"/>
        <end position="216"/>
    </location>
</feature>
<feature type="transmembrane region" description="Helical" evidence="9">
    <location>
        <begin position="506"/>
        <end position="526"/>
    </location>
</feature>
<dbReference type="GO" id="GO:0005507">
    <property type="term" value="F:copper ion binding"/>
    <property type="evidence" value="ECO:0007669"/>
    <property type="project" value="InterPro"/>
</dbReference>
<evidence type="ECO:0000256" key="3">
    <source>
        <dbReference type="ARBA" id="ARBA00022692"/>
    </source>
</evidence>
<dbReference type="GO" id="GO:0042597">
    <property type="term" value="C:periplasmic space"/>
    <property type="evidence" value="ECO:0007669"/>
    <property type="project" value="InterPro"/>
</dbReference>
<evidence type="ECO:0000256" key="1">
    <source>
        <dbReference type="ARBA" id="ARBA00004651"/>
    </source>
</evidence>
<keyword evidence="6 9" id="KW-1133">Transmembrane helix</keyword>
<dbReference type="InterPro" id="IPR032694">
    <property type="entry name" value="CopC/D"/>
</dbReference>
<dbReference type="EMBL" id="WJNG01000016">
    <property type="protein sequence ID" value="MRH44469.1"/>
    <property type="molecule type" value="Genomic_DNA"/>
</dbReference>